<feature type="domain" description="Prokaryotic-type class I peptide chain release factors" evidence="2">
    <location>
        <begin position="80"/>
        <end position="209"/>
    </location>
</feature>
<dbReference type="AlphaFoldDB" id="G7E9M8"/>
<dbReference type="Pfam" id="PF00472">
    <property type="entry name" value="RF-1"/>
    <property type="match status" value="1"/>
</dbReference>
<accession>G7E9M8</accession>
<name>G7E9M8_MIXOS</name>
<evidence type="ECO:0000259" key="2">
    <source>
        <dbReference type="Pfam" id="PF00472"/>
    </source>
</evidence>
<dbReference type="GO" id="GO:0004045">
    <property type="term" value="F:peptidyl-tRNA hydrolase activity"/>
    <property type="evidence" value="ECO:0007669"/>
    <property type="project" value="TreeGrafter"/>
</dbReference>
<dbReference type="PANTHER" id="PTHR11075">
    <property type="entry name" value="PEPTIDE CHAIN RELEASE FACTOR"/>
    <property type="match status" value="1"/>
</dbReference>
<reference evidence="3 4" key="1">
    <citation type="journal article" date="2011" name="J. Gen. Appl. Microbiol.">
        <title>Draft genome sequencing of the enigmatic basidiomycete Mixia osmundae.</title>
        <authorList>
            <person name="Nishida H."/>
            <person name="Nagatsuka Y."/>
            <person name="Sugiyama J."/>
        </authorList>
    </citation>
    <scope>NUCLEOTIDE SEQUENCE [LARGE SCALE GENOMIC DNA]</scope>
    <source>
        <strain evidence="4">CBS 9802 / IAM 14324 / JCM 22182 / KY 12970</strain>
    </source>
</reference>
<proteinExistence type="predicted"/>
<dbReference type="GO" id="GO:0070126">
    <property type="term" value="P:mitochondrial translational termination"/>
    <property type="evidence" value="ECO:0007669"/>
    <property type="project" value="TreeGrafter"/>
</dbReference>
<comment type="caution">
    <text evidence="3">The sequence shown here is derived from an EMBL/GenBank/DDBJ whole genome shotgun (WGS) entry which is preliminary data.</text>
</comment>
<evidence type="ECO:0000313" key="3">
    <source>
        <dbReference type="EMBL" id="GAA99347.1"/>
    </source>
</evidence>
<dbReference type="STRING" id="764103.G7E9M8"/>
<keyword evidence="4" id="KW-1185">Reference proteome</keyword>
<dbReference type="InParanoid" id="G7E9M8"/>
<organism evidence="3 4">
    <name type="scientific">Mixia osmundae (strain CBS 9802 / IAM 14324 / JCM 22182 / KY 12970)</name>
    <dbReference type="NCBI Taxonomy" id="764103"/>
    <lineage>
        <taxon>Eukaryota</taxon>
        <taxon>Fungi</taxon>
        <taxon>Dikarya</taxon>
        <taxon>Basidiomycota</taxon>
        <taxon>Pucciniomycotina</taxon>
        <taxon>Mixiomycetes</taxon>
        <taxon>Mixiales</taxon>
        <taxon>Mixiaceae</taxon>
        <taxon>Mixia</taxon>
    </lineage>
</organism>
<dbReference type="SUPFAM" id="SSF110916">
    <property type="entry name" value="Peptidyl-tRNA hydrolase domain-like"/>
    <property type="match status" value="1"/>
</dbReference>
<dbReference type="EMBL" id="BABT02000220">
    <property type="protein sequence ID" value="GAA99347.1"/>
    <property type="molecule type" value="Genomic_DNA"/>
</dbReference>
<dbReference type="Gene3D" id="3.30.160.20">
    <property type="match status" value="1"/>
</dbReference>
<evidence type="ECO:0000313" key="4">
    <source>
        <dbReference type="Proteomes" id="UP000009131"/>
    </source>
</evidence>
<dbReference type="InterPro" id="IPR052104">
    <property type="entry name" value="Mito_Release_Factor_mL62"/>
</dbReference>
<dbReference type="OrthoDB" id="270639at2759"/>
<dbReference type="HOGENOM" id="CLU_089470_0_1_1"/>
<feature type="region of interest" description="Disordered" evidence="1">
    <location>
        <begin position="197"/>
        <end position="217"/>
    </location>
</feature>
<dbReference type="InterPro" id="IPR000352">
    <property type="entry name" value="Pep_chain_release_fac_I"/>
</dbReference>
<evidence type="ECO:0000256" key="1">
    <source>
        <dbReference type="SAM" id="MobiDB-lite"/>
    </source>
</evidence>
<dbReference type="eggNOG" id="KOG3429">
    <property type="taxonomic scope" value="Eukaryota"/>
</dbReference>
<dbReference type="GO" id="GO:0005762">
    <property type="term" value="C:mitochondrial large ribosomal subunit"/>
    <property type="evidence" value="ECO:0007669"/>
    <property type="project" value="TreeGrafter"/>
</dbReference>
<dbReference type="FunCoup" id="G7E9M8">
    <property type="interactions" value="90"/>
</dbReference>
<gene>
    <name evidence="3" type="primary">Mo06042</name>
    <name evidence="3" type="ORF">E5Q_06042</name>
</gene>
<sequence length="217" mass="23922">MHARSAVSHAWGISSIYASSSKIAFRHATHFRLSSLSTPSRRLLCAVPPGLTHLNTAEDHELATQWCDAFRRADPMSALPQGLIKVTFNRSSGPGGQNVNKVNSKATLRLDLQQQTGQSWAPDYVVRALAHSPLSSSNGTAVVLACDSERTQRDNLRVAHERLHKLVLDAAQRDVKRPTSAATQERVEKLVKVGVAKRKEAKQRQSAKRSARKLVYD</sequence>
<dbReference type="PANTHER" id="PTHR11075:SF54">
    <property type="entry name" value="LARGE RIBOSOMAL SUBUNIT PROTEIN ML62"/>
    <property type="match status" value="1"/>
</dbReference>
<dbReference type="Proteomes" id="UP000009131">
    <property type="component" value="Unassembled WGS sequence"/>
</dbReference>
<reference evidence="3 4" key="2">
    <citation type="journal article" date="2012" name="Open Biol.">
        <title>Characteristics of nucleosomes and linker DNA regions on the genome of the basidiomycete Mixia osmundae revealed by mono- and dinucleosome mapping.</title>
        <authorList>
            <person name="Nishida H."/>
            <person name="Kondo S."/>
            <person name="Matsumoto T."/>
            <person name="Suzuki Y."/>
            <person name="Yoshikawa H."/>
            <person name="Taylor T.D."/>
            <person name="Sugiyama J."/>
        </authorList>
    </citation>
    <scope>NUCLEOTIDE SEQUENCE [LARGE SCALE GENOMIC DNA]</scope>
    <source>
        <strain evidence="4">CBS 9802 / IAM 14324 / JCM 22182 / KY 12970</strain>
    </source>
</reference>
<protein>
    <recommendedName>
        <fullName evidence="2">Prokaryotic-type class I peptide chain release factors domain-containing protein</fullName>
    </recommendedName>
</protein>
<dbReference type="GO" id="GO:0016150">
    <property type="term" value="F:translation release factor activity, codon nonspecific"/>
    <property type="evidence" value="ECO:0007669"/>
    <property type="project" value="TreeGrafter"/>
</dbReference>